<reference evidence="1" key="2">
    <citation type="submission" date="2020-11" db="EMBL/GenBank/DDBJ databases">
        <authorList>
            <person name="McCartney M.A."/>
            <person name="Auch B."/>
            <person name="Kono T."/>
            <person name="Mallez S."/>
            <person name="Becker A."/>
            <person name="Gohl D.M."/>
            <person name="Silverstein K.A.T."/>
            <person name="Koren S."/>
            <person name="Bechman K.B."/>
            <person name="Herman A."/>
            <person name="Abrahante J.E."/>
            <person name="Garbe J."/>
        </authorList>
    </citation>
    <scope>NUCLEOTIDE SEQUENCE</scope>
    <source>
        <strain evidence="1">Duluth1</strain>
        <tissue evidence="1">Whole animal</tissue>
    </source>
</reference>
<evidence type="ECO:0000313" key="1">
    <source>
        <dbReference type="EMBL" id="KAH3833937.1"/>
    </source>
</evidence>
<organism evidence="1 2">
    <name type="scientific">Dreissena polymorpha</name>
    <name type="common">Zebra mussel</name>
    <name type="synonym">Mytilus polymorpha</name>
    <dbReference type="NCBI Taxonomy" id="45954"/>
    <lineage>
        <taxon>Eukaryota</taxon>
        <taxon>Metazoa</taxon>
        <taxon>Spiralia</taxon>
        <taxon>Lophotrochozoa</taxon>
        <taxon>Mollusca</taxon>
        <taxon>Bivalvia</taxon>
        <taxon>Autobranchia</taxon>
        <taxon>Heteroconchia</taxon>
        <taxon>Euheterodonta</taxon>
        <taxon>Imparidentia</taxon>
        <taxon>Neoheterodontei</taxon>
        <taxon>Myida</taxon>
        <taxon>Dreissenoidea</taxon>
        <taxon>Dreissenidae</taxon>
        <taxon>Dreissena</taxon>
    </lineage>
</organism>
<gene>
    <name evidence="1" type="ORF">DPMN_107253</name>
</gene>
<protein>
    <submittedName>
        <fullName evidence="1">Uncharacterized protein</fullName>
    </submittedName>
</protein>
<dbReference type="AlphaFoldDB" id="A0A9D4K6T9"/>
<reference evidence="1" key="1">
    <citation type="journal article" date="2019" name="bioRxiv">
        <title>The Genome of the Zebra Mussel, Dreissena polymorpha: A Resource for Invasive Species Research.</title>
        <authorList>
            <person name="McCartney M.A."/>
            <person name="Auch B."/>
            <person name="Kono T."/>
            <person name="Mallez S."/>
            <person name="Zhang Y."/>
            <person name="Obille A."/>
            <person name="Becker A."/>
            <person name="Abrahante J.E."/>
            <person name="Garbe J."/>
            <person name="Badalamenti J.P."/>
            <person name="Herman A."/>
            <person name="Mangelson H."/>
            <person name="Liachko I."/>
            <person name="Sullivan S."/>
            <person name="Sone E.D."/>
            <person name="Koren S."/>
            <person name="Silverstein K.A.T."/>
            <person name="Beckman K.B."/>
            <person name="Gohl D.M."/>
        </authorList>
    </citation>
    <scope>NUCLEOTIDE SEQUENCE</scope>
    <source>
        <strain evidence="1">Duluth1</strain>
        <tissue evidence="1">Whole animal</tissue>
    </source>
</reference>
<accession>A0A9D4K6T9</accession>
<dbReference type="Proteomes" id="UP000828390">
    <property type="component" value="Unassembled WGS sequence"/>
</dbReference>
<dbReference type="EMBL" id="JAIWYP010000004">
    <property type="protein sequence ID" value="KAH3833937.1"/>
    <property type="molecule type" value="Genomic_DNA"/>
</dbReference>
<sequence>MTSWWLGSWEHSHSKIDPRTPWWLGSWDHSHTRDQSHDLLVARQLGTLPQWRSMPGPPSG</sequence>
<comment type="caution">
    <text evidence="1">The sequence shown here is derived from an EMBL/GenBank/DDBJ whole genome shotgun (WGS) entry which is preliminary data.</text>
</comment>
<name>A0A9D4K6T9_DREPO</name>
<proteinExistence type="predicted"/>
<keyword evidence="2" id="KW-1185">Reference proteome</keyword>
<evidence type="ECO:0000313" key="2">
    <source>
        <dbReference type="Proteomes" id="UP000828390"/>
    </source>
</evidence>